<keyword evidence="4 9" id="KW-0547">Nucleotide-binding</keyword>
<dbReference type="Pfam" id="PF06418">
    <property type="entry name" value="CTP_synth_N"/>
    <property type="match status" value="1"/>
</dbReference>
<dbReference type="SUPFAM" id="SSF52317">
    <property type="entry name" value="Class I glutamine amidotransferase-like"/>
    <property type="match status" value="1"/>
</dbReference>
<dbReference type="SUPFAM" id="SSF52540">
    <property type="entry name" value="P-loop containing nucleoside triphosphate hydrolases"/>
    <property type="match status" value="1"/>
</dbReference>
<dbReference type="Proteomes" id="UP000291404">
    <property type="component" value="Unassembled WGS sequence"/>
</dbReference>
<accession>A0A4Q9LHF2</accession>
<dbReference type="InterPro" id="IPR033828">
    <property type="entry name" value="GATase1_CTP_Synthase"/>
</dbReference>
<evidence type="ECO:0000256" key="6">
    <source>
        <dbReference type="ARBA" id="ARBA00022962"/>
    </source>
</evidence>
<name>A0A4Q9LHF2_9MICR</name>
<dbReference type="GO" id="GO:0003883">
    <property type="term" value="F:CTP synthase activity"/>
    <property type="evidence" value="ECO:0007669"/>
    <property type="project" value="UniProtKB-UniRule"/>
</dbReference>
<dbReference type="InterPro" id="IPR029062">
    <property type="entry name" value="Class_I_gatase-like"/>
</dbReference>
<comment type="similarity">
    <text evidence="2 9">Belongs to the CTP synthase family.</text>
</comment>
<proteinExistence type="inferred from homology"/>
<dbReference type="UniPathway" id="UPA00159">
    <property type="reaction ID" value="UER00277"/>
</dbReference>
<dbReference type="PROSITE" id="PS51273">
    <property type="entry name" value="GATASE_TYPE_1"/>
    <property type="match status" value="1"/>
</dbReference>
<evidence type="ECO:0000259" key="10">
    <source>
        <dbReference type="Pfam" id="PF00117"/>
    </source>
</evidence>
<feature type="domain" description="Glutamine amidotransferase" evidence="10">
    <location>
        <begin position="518"/>
        <end position="616"/>
    </location>
</feature>
<dbReference type="STRING" id="148818.A0A4Q9LHF2"/>
<dbReference type="InterPro" id="IPR004468">
    <property type="entry name" value="CTP_synthase"/>
</dbReference>
<evidence type="ECO:0000256" key="7">
    <source>
        <dbReference type="ARBA" id="ARBA00022975"/>
    </source>
</evidence>
<dbReference type="EMBL" id="PITI01000281">
    <property type="protein sequence ID" value="TBU07397.1"/>
    <property type="molecule type" value="Genomic_DNA"/>
</dbReference>
<dbReference type="VEuPathDB" id="MicrosporidiaDB:CWI39_0624p0030"/>
<feature type="domain" description="CTP synthase N-terminal" evidence="11">
    <location>
        <begin position="21"/>
        <end position="292"/>
    </location>
</feature>
<dbReference type="VEuPathDB" id="MicrosporidiaDB:CWI36_0281p0030"/>
<keyword evidence="7 9" id="KW-0665">Pyrimidine biosynthesis</keyword>
<dbReference type="GO" id="GO:0042802">
    <property type="term" value="F:identical protein binding"/>
    <property type="evidence" value="ECO:0007669"/>
    <property type="project" value="TreeGrafter"/>
</dbReference>
<evidence type="ECO:0000256" key="9">
    <source>
        <dbReference type="RuleBase" id="RU810713"/>
    </source>
</evidence>
<evidence type="ECO:0000256" key="4">
    <source>
        <dbReference type="ARBA" id="ARBA00022741"/>
    </source>
</evidence>
<dbReference type="NCBIfam" id="TIGR00337">
    <property type="entry name" value="PyrG"/>
    <property type="match status" value="1"/>
</dbReference>
<feature type="domain" description="Glutamine amidotransferase" evidence="10">
    <location>
        <begin position="327"/>
        <end position="444"/>
    </location>
</feature>
<protein>
    <recommendedName>
        <fullName evidence="9">CTP synthase</fullName>
        <ecNumber evidence="9">6.3.4.2</ecNumber>
    </recommendedName>
    <alternativeName>
        <fullName evidence="9">UTP--ammonia ligase</fullName>
    </alternativeName>
</protein>
<evidence type="ECO:0000256" key="5">
    <source>
        <dbReference type="ARBA" id="ARBA00022840"/>
    </source>
</evidence>
<keyword evidence="6 9" id="KW-0315">Glutamine amidotransferase</keyword>
<keyword evidence="5 9" id="KW-0067">ATP-binding</keyword>
<dbReference type="Gene3D" id="3.40.50.300">
    <property type="entry name" value="P-loop containing nucleotide triphosphate hydrolases"/>
    <property type="match status" value="1"/>
</dbReference>
<evidence type="ECO:0000256" key="8">
    <source>
        <dbReference type="ARBA" id="ARBA00047781"/>
    </source>
</evidence>
<dbReference type="Pfam" id="PF00117">
    <property type="entry name" value="GATase"/>
    <property type="match status" value="2"/>
</dbReference>
<dbReference type="GO" id="GO:0005524">
    <property type="term" value="F:ATP binding"/>
    <property type="evidence" value="ECO:0007669"/>
    <property type="project" value="UniProtKB-KW"/>
</dbReference>
<dbReference type="AlphaFoldDB" id="A0A4Q9LHF2"/>
<comment type="function">
    <text evidence="9">Catalyzes the ATP-dependent amination of UTP to CTP with either L-glutamine or ammonia as the source of nitrogen.</text>
</comment>
<evidence type="ECO:0000256" key="3">
    <source>
        <dbReference type="ARBA" id="ARBA00022598"/>
    </source>
</evidence>
<comment type="catalytic activity">
    <reaction evidence="8 9">
        <text>UTP + L-glutamine + ATP + H2O = CTP + L-glutamate + ADP + phosphate + 2 H(+)</text>
        <dbReference type="Rhea" id="RHEA:26426"/>
        <dbReference type="ChEBI" id="CHEBI:15377"/>
        <dbReference type="ChEBI" id="CHEBI:15378"/>
        <dbReference type="ChEBI" id="CHEBI:29985"/>
        <dbReference type="ChEBI" id="CHEBI:30616"/>
        <dbReference type="ChEBI" id="CHEBI:37563"/>
        <dbReference type="ChEBI" id="CHEBI:43474"/>
        <dbReference type="ChEBI" id="CHEBI:46398"/>
        <dbReference type="ChEBI" id="CHEBI:58359"/>
        <dbReference type="ChEBI" id="CHEBI:456216"/>
        <dbReference type="EC" id="6.3.4.2"/>
    </reaction>
</comment>
<dbReference type="InterPro" id="IPR027417">
    <property type="entry name" value="P-loop_NTPase"/>
</dbReference>
<dbReference type="VEuPathDB" id="MicrosporidiaDB:CWI39_0938p0010"/>
<evidence type="ECO:0000313" key="13">
    <source>
        <dbReference type="Proteomes" id="UP000291404"/>
    </source>
</evidence>
<comment type="pathway">
    <text evidence="1 9">Pyrimidine metabolism; CTP biosynthesis via de novo pathway; CTP from UDP: step 2/2.</text>
</comment>
<evidence type="ECO:0000313" key="12">
    <source>
        <dbReference type="EMBL" id="TBU07397.1"/>
    </source>
</evidence>
<comment type="caution">
    <text evidence="12">The sequence shown here is derived from an EMBL/GenBank/DDBJ whole genome shotgun (WGS) entry which is preliminary data.</text>
</comment>
<keyword evidence="3 9" id="KW-0436">Ligase</keyword>
<dbReference type="NCBIfam" id="NF003792">
    <property type="entry name" value="PRK05380.1"/>
    <property type="match status" value="1"/>
</dbReference>
<dbReference type="Gene3D" id="3.40.50.880">
    <property type="match status" value="1"/>
</dbReference>
<reference evidence="12 13" key="1">
    <citation type="submission" date="2017-12" db="EMBL/GenBank/DDBJ databases">
        <authorList>
            <person name="Pombert J.-F."/>
            <person name="Haag K.L."/>
            <person name="Ebert D."/>
        </authorList>
    </citation>
    <scope>NUCLEOTIDE SEQUENCE [LARGE SCALE GENOMIC DNA]</scope>
    <source>
        <strain evidence="12">BE-OM-2</strain>
    </source>
</reference>
<dbReference type="CDD" id="cd01746">
    <property type="entry name" value="GATase1_CTP_Synthase"/>
    <property type="match status" value="1"/>
</dbReference>
<dbReference type="GO" id="GO:0019856">
    <property type="term" value="P:pyrimidine nucleobase biosynthetic process"/>
    <property type="evidence" value="ECO:0007669"/>
    <property type="project" value="TreeGrafter"/>
</dbReference>
<dbReference type="GO" id="GO:0044210">
    <property type="term" value="P:'de novo' CTP biosynthetic process"/>
    <property type="evidence" value="ECO:0007669"/>
    <property type="project" value="UniProtKB-UniRule"/>
</dbReference>
<evidence type="ECO:0000256" key="1">
    <source>
        <dbReference type="ARBA" id="ARBA00005171"/>
    </source>
</evidence>
<evidence type="ECO:0000259" key="11">
    <source>
        <dbReference type="Pfam" id="PF06418"/>
    </source>
</evidence>
<dbReference type="PANTHER" id="PTHR11550:SF0">
    <property type="entry name" value="CTP SYNTHASE-RELATED"/>
    <property type="match status" value="1"/>
</dbReference>
<keyword evidence="13" id="KW-1185">Reference proteome</keyword>
<organism evidence="12 13">
    <name type="scientific">Hamiltosporidium magnivora</name>
    <dbReference type="NCBI Taxonomy" id="148818"/>
    <lineage>
        <taxon>Eukaryota</taxon>
        <taxon>Fungi</taxon>
        <taxon>Fungi incertae sedis</taxon>
        <taxon>Microsporidia</taxon>
        <taxon>Dubosqiidae</taxon>
        <taxon>Hamiltosporidium</taxon>
    </lineage>
</organism>
<dbReference type="InterPro" id="IPR017456">
    <property type="entry name" value="CTP_synthase_N"/>
</dbReference>
<sequence length="628" mass="71122">MKRNQNYKKSNSNPFITKKMKYIVVIGGSLSNIGKGLVSSSTGVLLKSKEYDVSFIKIDPYINIDAGRLSPSDHGEVYVLEDGSEVDMDFGNYERFLNIGLSNLNSITTGKIYDEVIKRVKSGFYMAKTVQITPHVTDYIEERIQKVSRLEVKEEDGSYIPDICIIELGGTPSDIESIIFVEALRRLKNKVGPSNFMIISVEFLPKMQNGDQKTKIAQSSVKKAASLGIKPDVIITRCENSMSQSTKQKISDFCEISINDVYDLPITVDAYDVPNVLNIQNYFDSFVKHLNLENKNSSSLLYFPNLNRINEKSLDIAIVGKYTSNSDCYLSVVNALRISCAKYNHHANIVWIESTDLEEIADCNSLFNNIDAMLIPGGFGTRGIEGKITAAKYARENNIPFLGICLGFQVAVIEFCRNVLKISDANSEEFDALGKNKVIIRMRNKNNQNNEITDSNKENQISTFQTDNKFKVQKNNVGLSYSKNTDLNQEKICLGKTLDLKTTDSYILTDEVIEEITGMKIRSGTHDINLKKESKAFEIYFSSVISERHRHRYEVNSTYASKLQKAGLLFVGHSVRDNRIEMLELSDHPFFIGVQYHPEFNARPEKSHPLFNAFIEEAIKRKYNDQFF</sequence>
<dbReference type="InterPro" id="IPR017926">
    <property type="entry name" value="GATASE"/>
</dbReference>
<gene>
    <name evidence="12" type="ORF">CWI36_0281p0030</name>
</gene>
<evidence type="ECO:0000256" key="2">
    <source>
        <dbReference type="ARBA" id="ARBA00007533"/>
    </source>
</evidence>
<dbReference type="EC" id="6.3.4.2" evidence="9"/>
<dbReference type="PANTHER" id="PTHR11550">
    <property type="entry name" value="CTP SYNTHASE"/>
    <property type="match status" value="1"/>
</dbReference>